<proteinExistence type="predicted"/>
<dbReference type="Proteomes" id="UP000245539">
    <property type="component" value="Unassembled WGS sequence"/>
</dbReference>
<dbReference type="AlphaFoldDB" id="A0A317C4V0"/>
<dbReference type="PANTHER" id="PTHR34595">
    <property type="entry name" value="BLR5612 PROTEIN"/>
    <property type="match status" value="1"/>
</dbReference>
<dbReference type="OrthoDB" id="9803532at2"/>
<evidence type="ECO:0000259" key="1">
    <source>
        <dbReference type="Pfam" id="PF04168"/>
    </source>
</evidence>
<keyword evidence="3" id="KW-1185">Reference proteome</keyword>
<comment type="caution">
    <text evidence="2">The sequence shown here is derived from an EMBL/GenBank/DDBJ whole genome shotgun (WGS) entry which is preliminary data.</text>
</comment>
<accession>A0A317C4V0</accession>
<dbReference type="InterPro" id="IPR051680">
    <property type="entry name" value="ATP-dep_Glu-Cys_Ligase-2"/>
</dbReference>
<evidence type="ECO:0000313" key="2">
    <source>
        <dbReference type="EMBL" id="PWQ93327.1"/>
    </source>
</evidence>
<protein>
    <submittedName>
        <fullName evidence="2">Alpha-E domain-containing protein</fullName>
    </submittedName>
</protein>
<organism evidence="2 3">
    <name type="scientific">Leucothrix pacifica</name>
    <dbReference type="NCBI Taxonomy" id="1247513"/>
    <lineage>
        <taxon>Bacteria</taxon>
        <taxon>Pseudomonadati</taxon>
        <taxon>Pseudomonadota</taxon>
        <taxon>Gammaproteobacteria</taxon>
        <taxon>Thiotrichales</taxon>
        <taxon>Thiotrichaceae</taxon>
        <taxon>Leucothrix</taxon>
    </lineage>
</organism>
<dbReference type="RefSeq" id="WP_109838993.1">
    <property type="nucleotide sequence ID" value="NZ_QGKM01000063.1"/>
</dbReference>
<feature type="domain" description="DUF403" evidence="1">
    <location>
        <begin position="1"/>
        <end position="306"/>
    </location>
</feature>
<evidence type="ECO:0000313" key="3">
    <source>
        <dbReference type="Proteomes" id="UP000245539"/>
    </source>
</evidence>
<reference evidence="2 3" key="1">
    <citation type="submission" date="2018-05" db="EMBL/GenBank/DDBJ databases">
        <title>Leucothrix arctica sp. nov., isolated from Arctic seawater.</title>
        <authorList>
            <person name="Choi A."/>
            <person name="Baek K."/>
        </authorList>
    </citation>
    <scope>NUCLEOTIDE SEQUENCE [LARGE SCALE GENOMIC DNA]</scope>
    <source>
        <strain evidence="2 3">JCM 18388</strain>
    </source>
</reference>
<sequence length="321" mass="37104">MLSRNAERVYWLGRYIERTEDTARLLNAFTQVMLDLPKTKKLGWNVLLKIMSVENLFHEHYEEVSEHNVFEFLVTNPENPGSLRSAVRAARENARTSKDLFPLEGWEMLNDLNLLMKQTSVSAIRRRDRFRFLTEVIGRCQQFNGLIQSSMSRNQAHEFLSLGIHIERADMTSRTLDIAAGILLRRGVEESTHDHHIWMEILKAQNAVGMYRAANGPRISHVSVLRFVLCNNDFPRSIKYCLEELSQIALSFPSYETFLETSDKLMKKMDAYTEKDFVVSEDLRVSFDDIQLGLIDLHNIIASTWLYPTQKVEGQTQSQSA</sequence>
<gene>
    <name evidence="2" type="ORF">DKW60_17675</name>
</gene>
<dbReference type="EMBL" id="QGKM01000063">
    <property type="protein sequence ID" value="PWQ93327.1"/>
    <property type="molecule type" value="Genomic_DNA"/>
</dbReference>
<name>A0A317C4V0_9GAMM</name>
<dbReference type="Pfam" id="PF04168">
    <property type="entry name" value="Alpha-E"/>
    <property type="match status" value="1"/>
</dbReference>
<dbReference type="PANTHER" id="PTHR34595:SF7">
    <property type="entry name" value="SLL1039 PROTEIN"/>
    <property type="match status" value="1"/>
</dbReference>
<dbReference type="InterPro" id="IPR007296">
    <property type="entry name" value="DUF403"/>
</dbReference>